<dbReference type="AlphaFoldDB" id="A0AAV4QHA4"/>
<dbReference type="EMBL" id="BPLR01006106">
    <property type="protein sequence ID" value="GIY07430.1"/>
    <property type="molecule type" value="Genomic_DNA"/>
</dbReference>
<keyword evidence="2" id="KW-1185">Reference proteome</keyword>
<reference evidence="1 2" key="1">
    <citation type="submission" date="2021-06" db="EMBL/GenBank/DDBJ databases">
        <title>Caerostris extrusa draft genome.</title>
        <authorList>
            <person name="Kono N."/>
            <person name="Arakawa K."/>
        </authorList>
    </citation>
    <scope>NUCLEOTIDE SEQUENCE [LARGE SCALE GENOMIC DNA]</scope>
</reference>
<evidence type="ECO:0000313" key="1">
    <source>
        <dbReference type="EMBL" id="GIY07430.1"/>
    </source>
</evidence>
<gene>
    <name evidence="1" type="ORF">CEXT_545861</name>
</gene>
<proteinExistence type="predicted"/>
<evidence type="ECO:0000313" key="2">
    <source>
        <dbReference type="Proteomes" id="UP001054945"/>
    </source>
</evidence>
<dbReference type="Proteomes" id="UP001054945">
    <property type="component" value="Unassembled WGS sequence"/>
</dbReference>
<sequence>MVQDSLMCLLQEGFRKEDDENTCLQKSVDTLITVGRICRHALEMHKLNYAHLYEESEETESSVIAKMSNFCGFWIRALTIFGKYSPRPKWFAHHCPRISTCKPAYQDSCDSFSIEQTGNLFSRINGRDGARLYDVHVARTIPQGEDENTCLQKTVDTLVTVGRIVRRTREMQNRYNAKLSEESEETARSEIAKMANKVIKNYHRSTSLSDSLEYWRYLDYFYDPSRENDASVYLPF</sequence>
<accession>A0AAV4QHA4</accession>
<protein>
    <submittedName>
        <fullName evidence="1">Uncharacterized protein</fullName>
    </submittedName>
</protein>
<organism evidence="1 2">
    <name type="scientific">Caerostris extrusa</name>
    <name type="common">Bark spider</name>
    <name type="synonym">Caerostris bankana</name>
    <dbReference type="NCBI Taxonomy" id="172846"/>
    <lineage>
        <taxon>Eukaryota</taxon>
        <taxon>Metazoa</taxon>
        <taxon>Ecdysozoa</taxon>
        <taxon>Arthropoda</taxon>
        <taxon>Chelicerata</taxon>
        <taxon>Arachnida</taxon>
        <taxon>Araneae</taxon>
        <taxon>Araneomorphae</taxon>
        <taxon>Entelegynae</taxon>
        <taxon>Araneoidea</taxon>
        <taxon>Araneidae</taxon>
        <taxon>Caerostris</taxon>
    </lineage>
</organism>
<comment type="caution">
    <text evidence="1">The sequence shown here is derived from an EMBL/GenBank/DDBJ whole genome shotgun (WGS) entry which is preliminary data.</text>
</comment>
<name>A0AAV4QHA4_CAEEX</name>